<dbReference type="OrthoDB" id="4839716at2759"/>
<evidence type="ECO:0000313" key="1">
    <source>
        <dbReference type="EMBL" id="KAF0317134.1"/>
    </source>
</evidence>
<keyword evidence="2" id="KW-1185">Reference proteome</keyword>
<protein>
    <submittedName>
        <fullName evidence="1">Uncharacterized protein</fullName>
    </submittedName>
</protein>
<organism evidence="1 2">
    <name type="scientific">Colletotrichum asianum</name>
    <dbReference type="NCBI Taxonomy" id="702518"/>
    <lineage>
        <taxon>Eukaryota</taxon>
        <taxon>Fungi</taxon>
        <taxon>Dikarya</taxon>
        <taxon>Ascomycota</taxon>
        <taxon>Pezizomycotina</taxon>
        <taxon>Sordariomycetes</taxon>
        <taxon>Hypocreomycetidae</taxon>
        <taxon>Glomerellales</taxon>
        <taxon>Glomerellaceae</taxon>
        <taxon>Colletotrichum</taxon>
        <taxon>Colletotrichum gloeosporioides species complex</taxon>
    </lineage>
</organism>
<name>A0A8H3VY81_9PEZI</name>
<dbReference type="EMBL" id="WOWK01000137">
    <property type="protein sequence ID" value="KAF0317134.1"/>
    <property type="molecule type" value="Genomic_DNA"/>
</dbReference>
<gene>
    <name evidence="1" type="ORF">GQ607_015651</name>
</gene>
<comment type="caution">
    <text evidence="1">The sequence shown here is derived from an EMBL/GenBank/DDBJ whole genome shotgun (WGS) entry which is preliminary data.</text>
</comment>
<accession>A0A8H3VY81</accession>
<proteinExistence type="predicted"/>
<evidence type="ECO:0000313" key="2">
    <source>
        <dbReference type="Proteomes" id="UP000434172"/>
    </source>
</evidence>
<dbReference type="AlphaFoldDB" id="A0A8H3VY81"/>
<sequence length="343" mass="37430">MSLFTTVSDYDTASALLRLNELLSLRPDHPQKASISASFHRLHLAWWNARLHDNEALDWPEFVCQNITELDDTLTLVFDTHIPTAFTHKPDVVSRFHNAAAALQLTPHAMFLWLGRDVPTKAASTKLISSLVNGRSTSFDKSTVLAAIRQATNDRHNDQLLPPEPSTIDVTKAAKALRETQAAAEQIEDPEMGRNTQTDATTALSFVEPPQPLELPQPPEPSVSMDLITEEAPLQATSFAFEDFQESSSVLDTLDDVDMTEAPATIAVTVATDGTMSFQYEGLDAETARFVALVLELSKSDVPARLAVPGTYASSFAATAAAHAAVETYINSGIRITIRDERA</sequence>
<dbReference type="Proteomes" id="UP000434172">
    <property type="component" value="Unassembled WGS sequence"/>
</dbReference>
<reference evidence="1 2" key="1">
    <citation type="submission" date="2019-12" db="EMBL/GenBank/DDBJ databases">
        <title>A genome sequence resource for the geographically widespread anthracnose pathogen Colletotrichum asianum.</title>
        <authorList>
            <person name="Meng Y."/>
        </authorList>
    </citation>
    <scope>NUCLEOTIDE SEQUENCE [LARGE SCALE GENOMIC DNA]</scope>
    <source>
        <strain evidence="1 2">ICMP 18580</strain>
    </source>
</reference>